<name>A0ABR8Y1Q2_9BACL</name>
<reference evidence="2 3" key="1">
    <citation type="submission" date="2020-08" db="EMBL/GenBank/DDBJ databases">
        <title>A Genomic Blueprint of the Chicken Gut Microbiome.</title>
        <authorList>
            <person name="Gilroy R."/>
            <person name="Ravi A."/>
            <person name="Getino M."/>
            <person name="Pursley I."/>
            <person name="Horton D.L."/>
            <person name="Alikhan N.-F."/>
            <person name="Baker D."/>
            <person name="Gharbi K."/>
            <person name="Hall N."/>
            <person name="Watson M."/>
            <person name="Adriaenssens E.M."/>
            <person name="Foster-Nyarko E."/>
            <person name="Jarju S."/>
            <person name="Secka A."/>
            <person name="Antonio M."/>
            <person name="Oren A."/>
            <person name="Chaudhuri R."/>
            <person name="La Ragione R.M."/>
            <person name="Hildebrand F."/>
            <person name="Pallen M.J."/>
        </authorList>
    </citation>
    <scope>NUCLEOTIDE SEQUENCE [LARGE SCALE GENOMIC DNA]</scope>
    <source>
        <strain evidence="2 3">A46</strain>
    </source>
</reference>
<sequence length="124" mass="14078">MKKLCCLILFTFILTACNSSELSITEIQNIPNKVQENINPDYQLQWINNIDKNASYIIFHSTDDVTADLEVVDNILNVKLDSTGQKNNELKMYVYKLNRGDAEFDTINVKVNGQDTPLDSLTGF</sequence>
<dbReference type="EMBL" id="JACSPZ010000009">
    <property type="protein sequence ID" value="MBD8038129.1"/>
    <property type="molecule type" value="Genomic_DNA"/>
</dbReference>
<keyword evidence="1" id="KW-0732">Signal</keyword>
<keyword evidence="3" id="KW-1185">Reference proteome</keyword>
<gene>
    <name evidence="2" type="ORF">H9635_15350</name>
</gene>
<evidence type="ECO:0000313" key="3">
    <source>
        <dbReference type="Proteomes" id="UP000619101"/>
    </source>
</evidence>
<dbReference type="PROSITE" id="PS51257">
    <property type="entry name" value="PROKAR_LIPOPROTEIN"/>
    <property type="match status" value="1"/>
</dbReference>
<dbReference type="GO" id="GO:0016853">
    <property type="term" value="F:isomerase activity"/>
    <property type="evidence" value="ECO:0007669"/>
    <property type="project" value="UniProtKB-KW"/>
</dbReference>
<comment type="caution">
    <text evidence="2">The sequence shown here is derived from an EMBL/GenBank/DDBJ whole genome shotgun (WGS) entry which is preliminary data.</text>
</comment>
<feature type="signal peptide" evidence="1">
    <location>
        <begin position="1"/>
        <end position="16"/>
    </location>
</feature>
<keyword evidence="2" id="KW-0413">Isomerase</keyword>
<dbReference type="Proteomes" id="UP000619101">
    <property type="component" value="Unassembled WGS sequence"/>
</dbReference>
<evidence type="ECO:0000256" key="1">
    <source>
        <dbReference type="SAM" id="SignalP"/>
    </source>
</evidence>
<protein>
    <submittedName>
        <fullName evidence="2">Peptidylprolyl isomerase</fullName>
    </submittedName>
</protein>
<dbReference type="RefSeq" id="WP_191701193.1">
    <property type="nucleotide sequence ID" value="NZ_JACSPZ010000009.1"/>
</dbReference>
<feature type="chain" id="PRO_5045951173" evidence="1">
    <location>
        <begin position="17"/>
        <end position="124"/>
    </location>
</feature>
<proteinExistence type="predicted"/>
<evidence type="ECO:0000313" key="2">
    <source>
        <dbReference type="EMBL" id="MBD8038129.1"/>
    </source>
</evidence>
<organism evidence="2 3">
    <name type="scientific">Solibacillus faecavium</name>
    <dbReference type="NCBI Taxonomy" id="2762221"/>
    <lineage>
        <taxon>Bacteria</taxon>
        <taxon>Bacillati</taxon>
        <taxon>Bacillota</taxon>
        <taxon>Bacilli</taxon>
        <taxon>Bacillales</taxon>
        <taxon>Caryophanaceae</taxon>
        <taxon>Solibacillus</taxon>
    </lineage>
</organism>
<accession>A0ABR8Y1Q2</accession>